<dbReference type="InParanoid" id="A0A2H3DW48"/>
<protein>
    <submittedName>
        <fullName evidence="1">Uncharacterized protein</fullName>
    </submittedName>
</protein>
<evidence type="ECO:0000313" key="2">
    <source>
        <dbReference type="Proteomes" id="UP000217790"/>
    </source>
</evidence>
<gene>
    <name evidence="1" type="ORF">ARMGADRAFT_1075135</name>
</gene>
<organism evidence="1 2">
    <name type="scientific">Armillaria gallica</name>
    <name type="common">Bulbous honey fungus</name>
    <name type="synonym">Armillaria bulbosa</name>
    <dbReference type="NCBI Taxonomy" id="47427"/>
    <lineage>
        <taxon>Eukaryota</taxon>
        <taxon>Fungi</taxon>
        <taxon>Dikarya</taxon>
        <taxon>Basidiomycota</taxon>
        <taxon>Agaricomycotina</taxon>
        <taxon>Agaricomycetes</taxon>
        <taxon>Agaricomycetidae</taxon>
        <taxon>Agaricales</taxon>
        <taxon>Marasmiineae</taxon>
        <taxon>Physalacriaceae</taxon>
        <taxon>Armillaria</taxon>
    </lineage>
</organism>
<name>A0A2H3DW48_ARMGA</name>
<proteinExistence type="predicted"/>
<evidence type="ECO:0000313" key="1">
    <source>
        <dbReference type="EMBL" id="PBK98280.1"/>
    </source>
</evidence>
<dbReference type="EMBL" id="KZ293648">
    <property type="protein sequence ID" value="PBK98280.1"/>
    <property type="molecule type" value="Genomic_DNA"/>
</dbReference>
<reference evidence="2" key="1">
    <citation type="journal article" date="2017" name="Nat. Ecol. Evol.">
        <title>Genome expansion and lineage-specific genetic innovations in the forest pathogenic fungi Armillaria.</title>
        <authorList>
            <person name="Sipos G."/>
            <person name="Prasanna A.N."/>
            <person name="Walter M.C."/>
            <person name="O'Connor E."/>
            <person name="Balint B."/>
            <person name="Krizsan K."/>
            <person name="Kiss B."/>
            <person name="Hess J."/>
            <person name="Varga T."/>
            <person name="Slot J."/>
            <person name="Riley R."/>
            <person name="Boka B."/>
            <person name="Rigling D."/>
            <person name="Barry K."/>
            <person name="Lee J."/>
            <person name="Mihaltcheva S."/>
            <person name="LaButti K."/>
            <person name="Lipzen A."/>
            <person name="Waldron R."/>
            <person name="Moloney N.M."/>
            <person name="Sperisen C."/>
            <person name="Kredics L."/>
            <person name="Vagvoelgyi C."/>
            <person name="Patrignani A."/>
            <person name="Fitzpatrick D."/>
            <person name="Nagy I."/>
            <person name="Doyle S."/>
            <person name="Anderson J.B."/>
            <person name="Grigoriev I.V."/>
            <person name="Gueldener U."/>
            <person name="Muensterkoetter M."/>
            <person name="Nagy L.G."/>
        </authorList>
    </citation>
    <scope>NUCLEOTIDE SEQUENCE [LARGE SCALE GENOMIC DNA]</scope>
    <source>
        <strain evidence="2">Ar21-2</strain>
    </source>
</reference>
<keyword evidence="2" id="KW-1185">Reference proteome</keyword>
<sequence>MPSDHIKPQGKKGCKLPAYLHPLIAKTSPPALKEFMIHCSHEWFDAHEAPGSGAFGGLVTQVHAVQMLKCIEHNNCLCHVHAKDGISECRQIHTAPIAYDAIAASFNAGTQIKKFVEWVKPNPNNPNRPTGYTLDHLLAPSPTSQELRINMKFLFDPHQLISLILFQCKTAKEKTIQHHLDKKAGLLWKDSADSHANCYAYGADMFDGFLSGSDDDLPEFIEGSAVSVDAEEDPDPDHRKAIKGDKGGLLYYVDMEGNKTDVNGDSAMKNASN</sequence>
<accession>A0A2H3DW48</accession>
<dbReference type="AlphaFoldDB" id="A0A2H3DW48"/>
<dbReference type="Proteomes" id="UP000217790">
    <property type="component" value="Unassembled WGS sequence"/>
</dbReference>
<dbReference type="OrthoDB" id="2960169at2759"/>